<dbReference type="RefSeq" id="WP_344785990.1">
    <property type="nucleotide sequence ID" value="NZ_BAABCA010000001.1"/>
</dbReference>
<evidence type="ECO:0000313" key="1">
    <source>
        <dbReference type="EMBL" id="GAA4230757.1"/>
    </source>
</evidence>
<accession>A0ABP8BYY7</accession>
<reference evidence="2" key="1">
    <citation type="journal article" date="2019" name="Int. J. Syst. Evol. Microbiol.">
        <title>The Global Catalogue of Microorganisms (GCM) 10K type strain sequencing project: providing services to taxonomists for standard genome sequencing and annotation.</title>
        <authorList>
            <consortium name="The Broad Institute Genomics Platform"/>
            <consortium name="The Broad Institute Genome Sequencing Center for Infectious Disease"/>
            <person name="Wu L."/>
            <person name="Ma J."/>
        </authorList>
    </citation>
    <scope>NUCLEOTIDE SEQUENCE [LARGE SCALE GENOMIC DNA]</scope>
    <source>
        <strain evidence="2">JCM 17630</strain>
    </source>
</reference>
<organism evidence="1 2">
    <name type="scientific">Postechiella marina</name>
    <dbReference type="NCBI Taxonomy" id="943941"/>
    <lineage>
        <taxon>Bacteria</taxon>
        <taxon>Pseudomonadati</taxon>
        <taxon>Bacteroidota</taxon>
        <taxon>Flavobacteriia</taxon>
        <taxon>Flavobacteriales</taxon>
        <taxon>Flavobacteriaceae</taxon>
        <taxon>Postechiella</taxon>
    </lineage>
</organism>
<dbReference type="Proteomes" id="UP001501496">
    <property type="component" value="Unassembled WGS sequence"/>
</dbReference>
<sequence length="57" mass="6625">MENPFKQINMPLKEVPPELKAKVMHDIAMAKLVMEIAELFSYNLSHVIEQTIKNRKS</sequence>
<comment type="caution">
    <text evidence="1">The sequence shown here is derived from an EMBL/GenBank/DDBJ whole genome shotgun (WGS) entry which is preliminary data.</text>
</comment>
<name>A0ABP8BYY7_9FLAO</name>
<protein>
    <submittedName>
        <fullName evidence="1">Uncharacterized protein</fullName>
    </submittedName>
</protein>
<proteinExistence type="predicted"/>
<keyword evidence="2" id="KW-1185">Reference proteome</keyword>
<evidence type="ECO:0000313" key="2">
    <source>
        <dbReference type="Proteomes" id="UP001501496"/>
    </source>
</evidence>
<gene>
    <name evidence="1" type="ORF">GCM10022291_01640</name>
</gene>
<dbReference type="EMBL" id="BAABCA010000001">
    <property type="protein sequence ID" value="GAA4230757.1"/>
    <property type="molecule type" value="Genomic_DNA"/>
</dbReference>